<dbReference type="Gene3D" id="3.40.30.10">
    <property type="entry name" value="Glutaredoxin"/>
    <property type="match status" value="1"/>
</dbReference>
<evidence type="ECO:0000259" key="1">
    <source>
        <dbReference type="Pfam" id="PF00462"/>
    </source>
</evidence>
<dbReference type="PROSITE" id="PS51354">
    <property type="entry name" value="GLUTAREDOXIN_2"/>
    <property type="match status" value="1"/>
</dbReference>
<dbReference type="EMBL" id="MN602266">
    <property type="protein sequence ID" value="QGH74653.1"/>
    <property type="molecule type" value="Genomic_DNA"/>
</dbReference>
<dbReference type="Pfam" id="PF00462">
    <property type="entry name" value="Glutaredoxin"/>
    <property type="match status" value="1"/>
</dbReference>
<proteinExistence type="predicted"/>
<keyword evidence="3" id="KW-1185">Reference proteome</keyword>
<organism evidence="2 3">
    <name type="scientific">Bacteriophage DSS3_VP1</name>
    <dbReference type="NCBI Taxonomy" id="2664196"/>
    <lineage>
        <taxon>Viruses</taxon>
        <taxon>Duplodnaviria</taxon>
        <taxon>Heunggongvirae</taxon>
        <taxon>Uroviricota</taxon>
        <taxon>Caudoviricetes</taxon>
        <taxon>Naomviridae</taxon>
        <taxon>Noahvirus</taxon>
        <taxon>Noahvirus arc</taxon>
    </lineage>
</organism>
<gene>
    <name evidence="2" type="ORF">DSS3VP1_00085</name>
</gene>
<dbReference type="InterPro" id="IPR036249">
    <property type="entry name" value="Thioredoxin-like_sf"/>
</dbReference>
<accession>A0A7S5FXE9</accession>
<protein>
    <recommendedName>
        <fullName evidence="1">Glutaredoxin domain-containing protein</fullName>
    </recommendedName>
</protein>
<evidence type="ECO:0000313" key="3">
    <source>
        <dbReference type="Proteomes" id="UP000594402"/>
    </source>
</evidence>
<reference evidence="2 3" key="1">
    <citation type="submission" date="2019-10" db="EMBL/GenBank/DDBJ databases">
        <title>Isolation and characterisation of a new family of globally distributed lytic roseophage, the Naomivirus.</title>
        <authorList>
            <person name="Rihtman B."/>
            <person name="Puxty R.J."/>
            <person name="Hapeshi A."/>
            <person name="Zhan Y."/>
            <person name="Michinevski S."/>
            <person name="Waterfield N.R."/>
            <person name="Chen F."/>
            <person name="Millard A.D."/>
            <person name="Scanlan D.J."/>
            <person name="Chen Y."/>
        </authorList>
    </citation>
    <scope>NUCLEOTIDE SEQUENCE [LARGE SCALE GENOMIC DNA]</scope>
</reference>
<dbReference type="InterPro" id="IPR002109">
    <property type="entry name" value="Glutaredoxin"/>
</dbReference>
<sequence length="99" mass="11120">MGNMDTYTDGLVMISRREGCPHCESMKIHLENAGLKPQVVFSDNIRELFVAKHQTVPQLYFRGELVGDAAAIRLAHQLGGDDGVRRKALKEDKDEYGLF</sequence>
<dbReference type="SUPFAM" id="SSF52833">
    <property type="entry name" value="Thioredoxin-like"/>
    <property type="match status" value="1"/>
</dbReference>
<evidence type="ECO:0000313" key="2">
    <source>
        <dbReference type="EMBL" id="QGH74653.1"/>
    </source>
</evidence>
<feature type="domain" description="Glutaredoxin" evidence="1">
    <location>
        <begin position="12"/>
        <end position="66"/>
    </location>
</feature>
<name>A0A7S5FXE9_9CAUD</name>
<dbReference type="Proteomes" id="UP000594402">
    <property type="component" value="Segment"/>
</dbReference>